<dbReference type="InterPro" id="IPR001173">
    <property type="entry name" value="Glyco_trans_2-like"/>
</dbReference>
<accession>A0A0D0F898</accession>
<dbReference type="SUPFAM" id="SSF53448">
    <property type="entry name" value="Nucleotide-diphospho-sugar transferases"/>
    <property type="match status" value="2"/>
</dbReference>
<dbReference type="SUPFAM" id="SSF88713">
    <property type="entry name" value="Glycoside hydrolase/deacetylase"/>
    <property type="match status" value="1"/>
</dbReference>
<organism evidence="2 3">
    <name type="scientific">Pedobacter lusitanus</name>
    <dbReference type="NCBI Taxonomy" id="1503925"/>
    <lineage>
        <taxon>Bacteria</taxon>
        <taxon>Pseudomonadati</taxon>
        <taxon>Bacteroidota</taxon>
        <taxon>Sphingobacteriia</taxon>
        <taxon>Sphingobacteriales</taxon>
        <taxon>Sphingobacteriaceae</taxon>
        <taxon>Pedobacter</taxon>
    </lineage>
</organism>
<dbReference type="PANTHER" id="PTHR43685:SF11">
    <property type="entry name" value="GLYCOSYLTRANSFERASE TAGX-RELATED"/>
    <property type="match status" value="1"/>
</dbReference>
<protein>
    <recommendedName>
        <fullName evidence="1">NodB homology domain-containing protein</fullName>
    </recommendedName>
</protein>
<dbReference type="PANTHER" id="PTHR43685">
    <property type="entry name" value="GLYCOSYLTRANSFERASE"/>
    <property type="match status" value="1"/>
</dbReference>
<sequence length="956" mass="109534">MNIKIIPDQTGFRYSVNEVEGSLFSFDYFAICTGGKQIFGTVEGASAAEWVSVPISEPIMHIGITCLRVSTAGTLQSAVQPTANSPDKKAESYSGTSYPQYFLELIERIGPEKIFLSDNYILISEDDINESPEDWLHGLSWHKIKNDTALRYEWQFHAIPDTFGIIIYCNYSLPEISVIIPFHHNICDLQRAVNSVLQQTFQSFEIILVNDFSSDKDIFLIQELLHSPKVKLIDNLSNLGQSISLNIGLLHAKGKYVVQLDADDWLTADALEFIENLTKEQNYAAISGNPYVVTNNNTQIWDGHAVEQSTDYFTYKGINAPRIYKTTILKEMGGWSVNDSYNGRYYEDRLMLSRIAEKHKIGYFDKSIYYVSVHSESLSRKRPLETASAKLSILVNEVNKRNLQLRHTLKGHNMLSAEIMSKTFGINAYTWSIIIPFSRNAAHLHLSLKSWNEAIGDGHTNVRLIVVNDNIKIDLSFIEKQFHFVTVIKTEGNKGPAHARNLGVEFSNSDYIYFSDEDHIVPPDILYRHEELHVENNHKTIVIGNVWGRRVVYNLDPEIETITKHKLLKNFWFRKEFESITNALATGEDYKLFETENNIYRTCFDYSFSDQWQREWGEVFSKHGFGLEEWEHSWLKCGTGSASILRENFNSIGGFNETLQSMEDWEFGIRAGLMNYKIVMAPFSEPFHIIHPKKAEERKDHNKTAIASIKSKFPGIIERAVNSGMLENIVGMIFSEETHQVHHRVSPEKKNKVCLTFDDGPHEYSTNLLLDRLQHLNLKGTFFVQGDRSLFSKPVLDRIINEGHELGIHNWHHRSHENSCSEEMIRDINKTRALLKQLTGKSIGLFRPPYGRISNSLTQKLNDEGYKIIGWHNNSMDWARGVTDIQIISNLAAEGIMNKILLFHDGTGEPESQFKALQWLEQLCTKNELESITVSEYLKYNSIDQVLSGLKYIDRI</sequence>
<dbReference type="InterPro" id="IPR050834">
    <property type="entry name" value="Glycosyltransf_2"/>
</dbReference>
<evidence type="ECO:0000313" key="2">
    <source>
        <dbReference type="EMBL" id="KIO77848.1"/>
    </source>
</evidence>
<dbReference type="GO" id="GO:0005975">
    <property type="term" value="P:carbohydrate metabolic process"/>
    <property type="evidence" value="ECO:0007669"/>
    <property type="project" value="InterPro"/>
</dbReference>
<dbReference type="AlphaFoldDB" id="A0A0D0F898"/>
<dbReference type="CDD" id="cd10917">
    <property type="entry name" value="CE4_NodB_like_6s_7s"/>
    <property type="match status" value="1"/>
</dbReference>
<dbReference type="PROSITE" id="PS51677">
    <property type="entry name" value="NODB"/>
    <property type="match status" value="1"/>
</dbReference>
<dbReference type="STRING" id="1503925.TH53_06840"/>
<dbReference type="GO" id="GO:0016810">
    <property type="term" value="F:hydrolase activity, acting on carbon-nitrogen (but not peptide) bonds"/>
    <property type="evidence" value="ECO:0007669"/>
    <property type="project" value="InterPro"/>
</dbReference>
<proteinExistence type="predicted"/>
<dbReference type="RefSeq" id="WP_041880013.1">
    <property type="nucleotide sequence ID" value="NZ_CP157278.1"/>
</dbReference>
<feature type="domain" description="NodB homology" evidence="1">
    <location>
        <begin position="751"/>
        <end position="946"/>
    </location>
</feature>
<dbReference type="CDD" id="cd00761">
    <property type="entry name" value="Glyco_tranf_GTA_type"/>
    <property type="match status" value="2"/>
</dbReference>
<dbReference type="InterPro" id="IPR002509">
    <property type="entry name" value="NODB_dom"/>
</dbReference>
<dbReference type="EMBL" id="JXRA01000028">
    <property type="protein sequence ID" value="KIO77848.1"/>
    <property type="molecule type" value="Genomic_DNA"/>
</dbReference>
<dbReference type="Pfam" id="PF00535">
    <property type="entry name" value="Glycos_transf_2"/>
    <property type="match status" value="2"/>
</dbReference>
<evidence type="ECO:0000259" key="1">
    <source>
        <dbReference type="PROSITE" id="PS51677"/>
    </source>
</evidence>
<dbReference type="Gene3D" id="3.90.550.10">
    <property type="entry name" value="Spore Coat Polysaccharide Biosynthesis Protein SpsA, Chain A"/>
    <property type="match status" value="2"/>
</dbReference>
<dbReference type="Pfam" id="PF01522">
    <property type="entry name" value="Polysacc_deac_1"/>
    <property type="match status" value="1"/>
</dbReference>
<gene>
    <name evidence="2" type="ORF">TH53_06840</name>
</gene>
<keyword evidence="3" id="KW-1185">Reference proteome</keyword>
<dbReference type="InterPro" id="IPR011330">
    <property type="entry name" value="Glyco_hydro/deAcase_b/a-brl"/>
</dbReference>
<reference evidence="2 3" key="1">
    <citation type="submission" date="2015-01" db="EMBL/GenBank/DDBJ databases">
        <title>Draft genome sequence of Pedobacter sp. NL19 isolated from sludge of an effluent treatment pond in an abandoned uranium mine.</title>
        <authorList>
            <person name="Santos T."/>
            <person name="Caetano T."/>
            <person name="Covas C."/>
            <person name="Cruz A."/>
            <person name="Mendo S."/>
        </authorList>
    </citation>
    <scope>NUCLEOTIDE SEQUENCE [LARGE SCALE GENOMIC DNA]</scope>
    <source>
        <strain evidence="2 3">NL19</strain>
    </source>
</reference>
<name>A0A0D0F898_9SPHI</name>
<dbReference type="OrthoDB" id="9815829at2"/>
<comment type="caution">
    <text evidence="2">The sequence shown here is derived from an EMBL/GenBank/DDBJ whole genome shotgun (WGS) entry which is preliminary data.</text>
</comment>
<dbReference type="Proteomes" id="UP000032049">
    <property type="component" value="Unassembled WGS sequence"/>
</dbReference>
<dbReference type="InterPro" id="IPR029044">
    <property type="entry name" value="Nucleotide-diphossugar_trans"/>
</dbReference>
<evidence type="ECO:0000313" key="3">
    <source>
        <dbReference type="Proteomes" id="UP000032049"/>
    </source>
</evidence>
<dbReference type="Gene3D" id="3.20.20.370">
    <property type="entry name" value="Glycoside hydrolase/deacetylase"/>
    <property type="match status" value="1"/>
</dbReference>